<evidence type="ECO:0000313" key="1">
    <source>
        <dbReference type="EMBL" id="MBN7827756.1"/>
    </source>
</evidence>
<dbReference type="RefSeq" id="WP_206575864.1">
    <property type="nucleotide sequence ID" value="NZ_JAFKCV010000028.1"/>
</dbReference>
<gene>
    <name evidence="1" type="ORF">J0A66_21180</name>
</gene>
<evidence type="ECO:0000313" key="2">
    <source>
        <dbReference type="Proteomes" id="UP000664654"/>
    </source>
</evidence>
<organism evidence="1 2">
    <name type="scientific">Bowmanella dokdonensis</name>
    <dbReference type="NCBI Taxonomy" id="751969"/>
    <lineage>
        <taxon>Bacteria</taxon>
        <taxon>Pseudomonadati</taxon>
        <taxon>Pseudomonadota</taxon>
        <taxon>Gammaproteobacteria</taxon>
        <taxon>Alteromonadales</taxon>
        <taxon>Alteromonadaceae</taxon>
        <taxon>Bowmanella</taxon>
    </lineage>
</organism>
<dbReference type="AlphaFoldDB" id="A0A939DTT1"/>
<protein>
    <submittedName>
        <fullName evidence="1">Uncharacterized protein</fullName>
    </submittedName>
</protein>
<sequence length="46" mass="5185">MTIRTKMLIAFGVTLVLIVVAMLAEQIAVAKNERQLEASQTRYLSY</sequence>
<comment type="caution">
    <text evidence="1">The sequence shown here is derived from an EMBL/GenBank/DDBJ whole genome shotgun (WGS) entry which is preliminary data.</text>
</comment>
<accession>A0A939DTT1</accession>
<keyword evidence="2" id="KW-1185">Reference proteome</keyword>
<reference evidence="1" key="1">
    <citation type="submission" date="2021-03" db="EMBL/GenBank/DDBJ databases">
        <title>novel species isolated from a fishpond in China.</title>
        <authorList>
            <person name="Lu H."/>
            <person name="Cai Z."/>
        </authorList>
    </citation>
    <scope>NUCLEOTIDE SEQUENCE</scope>
    <source>
        <strain evidence="1">JCM 30855</strain>
    </source>
</reference>
<name>A0A939DTT1_9ALTE</name>
<dbReference type="Proteomes" id="UP000664654">
    <property type="component" value="Unassembled WGS sequence"/>
</dbReference>
<proteinExistence type="predicted"/>
<dbReference type="EMBL" id="JAFKCV010000028">
    <property type="protein sequence ID" value="MBN7827756.1"/>
    <property type="molecule type" value="Genomic_DNA"/>
</dbReference>